<dbReference type="PATRIC" id="fig|927704.6.peg.3130"/>
<dbReference type="KEGG" id="sri:SELR_pSRC102040"/>
<evidence type="ECO:0000313" key="2">
    <source>
        <dbReference type="Proteomes" id="UP000007887"/>
    </source>
</evidence>
<accession>I0GW74</accession>
<proteinExistence type="predicted"/>
<dbReference type="HOGENOM" id="CLU_1776148_0_0_9"/>
<name>I0GW74_SELRL</name>
<sequence length="146" mass="16482">MRTYEYGNIQADIVLVQPVGDHDLAGIEAEVAEIQRLTNKGFRLLAVKVEDWNRNLSPWQDPAVFGNDDFGDGAKKTLAGILNLCQEKARNPVMGKVGDCIRDAYGWLNERGISCILEWNKGGHFKEPELRMARAFAWLLRGHQEN</sequence>
<keyword evidence="1" id="KW-0614">Plasmid</keyword>
<geneLocation type="plasmid" evidence="1 2">
    <name>pSRC1</name>
</geneLocation>
<protein>
    <submittedName>
        <fullName evidence="1">Uncharacterized protein</fullName>
    </submittedName>
</protein>
<organism evidence="1 2">
    <name type="scientific">Selenomonas ruminantium subsp. lactilytica (strain NBRC 103574 / TAM6421)</name>
    <dbReference type="NCBI Taxonomy" id="927704"/>
    <lineage>
        <taxon>Bacteria</taxon>
        <taxon>Bacillati</taxon>
        <taxon>Bacillota</taxon>
        <taxon>Negativicutes</taxon>
        <taxon>Selenomonadales</taxon>
        <taxon>Selenomonadaceae</taxon>
        <taxon>Selenomonas</taxon>
    </lineage>
</organism>
<dbReference type="OrthoDB" id="9794761at2"/>
<evidence type="ECO:0000313" key="1">
    <source>
        <dbReference type="EMBL" id="BAL85011.1"/>
    </source>
</evidence>
<reference evidence="1 2" key="1">
    <citation type="submission" date="2011-10" db="EMBL/GenBank/DDBJ databases">
        <title>Whole genome sequence of Selenomonas ruminantium subsp. lactilytica TAM6421.</title>
        <authorList>
            <person name="Oguchi A."/>
            <person name="Ankai A."/>
            <person name="Kaneko J."/>
            <person name="Yamada-Narita S."/>
            <person name="Fukui S."/>
            <person name="Takahashi M."/>
            <person name="Onodera T."/>
            <person name="Kojima S."/>
            <person name="Fushimi T."/>
            <person name="Abe N."/>
            <person name="Kamio Y."/>
            <person name="Yamazaki S."/>
            <person name="Fujita N."/>
        </authorList>
    </citation>
    <scope>NUCLEOTIDE SEQUENCE [LARGE SCALE GENOMIC DNA]</scope>
    <source>
        <strain evidence="2">NBRC 103574 / TAM6421</strain>
        <plasmid evidence="1 2">pSRC1</plasmid>
    </source>
</reference>
<dbReference type="EMBL" id="AP012299">
    <property type="protein sequence ID" value="BAL85011.1"/>
    <property type="molecule type" value="Genomic_DNA"/>
</dbReference>
<dbReference type="AlphaFoldDB" id="I0GW74"/>
<dbReference type="Proteomes" id="UP000007887">
    <property type="component" value="Plasmid pSRC1"/>
</dbReference>
<gene>
    <name evidence="1" type="ordered locus">SELR_pSRC102040</name>
</gene>
<dbReference type="RefSeq" id="WP_014431220.1">
    <property type="nucleotide sequence ID" value="NC_017078.1"/>
</dbReference>